<reference evidence="2" key="1">
    <citation type="submission" date="2020-05" db="EMBL/GenBank/DDBJ databases">
        <authorList>
            <person name="Chiriac C."/>
            <person name="Salcher M."/>
            <person name="Ghai R."/>
            <person name="Kavagutti S V."/>
        </authorList>
    </citation>
    <scope>NUCLEOTIDE SEQUENCE</scope>
</reference>
<feature type="transmembrane region" description="Helical" evidence="1">
    <location>
        <begin position="12"/>
        <end position="33"/>
    </location>
</feature>
<sequence>MTEKQSWQSSARWTLVAVVGVTVFGFAGFYFLFLRG</sequence>
<gene>
    <name evidence="2" type="ORF">UFOPK1835_01884</name>
</gene>
<proteinExistence type="predicted"/>
<keyword evidence="1" id="KW-1133">Transmembrane helix</keyword>
<protein>
    <submittedName>
        <fullName evidence="2">Unannotated protein</fullName>
    </submittedName>
</protein>
<accession>A0A6J6ID63</accession>
<dbReference type="AlphaFoldDB" id="A0A6J6ID63"/>
<evidence type="ECO:0000313" key="2">
    <source>
        <dbReference type="EMBL" id="CAB4622327.1"/>
    </source>
</evidence>
<evidence type="ECO:0000256" key="1">
    <source>
        <dbReference type="SAM" id="Phobius"/>
    </source>
</evidence>
<keyword evidence="1" id="KW-0472">Membrane</keyword>
<organism evidence="2">
    <name type="scientific">freshwater metagenome</name>
    <dbReference type="NCBI Taxonomy" id="449393"/>
    <lineage>
        <taxon>unclassified sequences</taxon>
        <taxon>metagenomes</taxon>
        <taxon>ecological metagenomes</taxon>
    </lineage>
</organism>
<name>A0A6J6ID63_9ZZZZ</name>
<keyword evidence="1" id="KW-0812">Transmembrane</keyword>
<dbReference type="EMBL" id="CAEZUP010000112">
    <property type="protein sequence ID" value="CAB4622327.1"/>
    <property type="molecule type" value="Genomic_DNA"/>
</dbReference>